<sequence>MAIFVLQRLRHHEECFSASVEDSSRHLCVPPTLPPMIFSGLVSDERSYAGSKPKTFDS</sequence>
<dbReference type="EMBL" id="KV429109">
    <property type="protein sequence ID" value="KZT65267.1"/>
    <property type="molecule type" value="Genomic_DNA"/>
</dbReference>
<name>A0A165M5X0_9APHY</name>
<accession>A0A165M5X0</accession>
<evidence type="ECO:0000313" key="1">
    <source>
        <dbReference type="EMBL" id="KZT65267.1"/>
    </source>
</evidence>
<organism evidence="1 2">
    <name type="scientific">Daedalea quercina L-15889</name>
    <dbReference type="NCBI Taxonomy" id="1314783"/>
    <lineage>
        <taxon>Eukaryota</taxon>
        <taxon>Fungi</taxon>
        <taxon>Dikarya</taxon>
        <taxon>Basidiomycota</taxon>
        <taxon>Agaricomycotina</taxon>
        <taxon>Agaricomycetes</taxon>
        <taxon>Polyporales</taxon>
        <taxon>Fomitopsis</taxon>
    </lineage>
</organism>
<reference evidence="1 2" key="1">
    <citation type="journal article" date="2016" name="Mol. Biol. Evol.">
        <title>Comparative Genomics of Early-Diverging Mushroom-Forming Fungi Provides Insights into the Origins of Lignocellulose Decay Capabilities.</title>
        <authorList>
            <person name="Nagy L.G."/>
            <person name="Riley R."/>
            <person name="Tritt A."/>
            <person name="Adam C."/>
            <person name="Daum C."/>
            <person name="Floudas D."/>
            <person name="Sun H."/>
            <person name="Yadav J.S."/>
            <person name="Pangilinan J."/>
            <person name="Larsson K.H."/>
            <person name="Matsuura K."/>
            <person name="Barry K."/>
            <person name="Labutti K."/>
            <person name="Kuo R."/>
            <person name="Ohm R.A."/>
            <person name="Bhattacharya S.S."/>
            <person name="Shirouzu T."/>
            <person name="Yoshinaga Y."/>
            <person name="Martin F.M."/>
            <person name="Grigoriev I.V."/>
            <person name="Hibbett D.S."/>
        </authorList>
    </citation>
    <scope>NUCLEOTIDE SEQUENCE [LARGE SCALE GENOMIC DNA]</scope>
    <source>
        <strain evidence="1 2">L-15889</strain>
    </source>
</reference>
<keyword evidence="2" id="KW-1185">Reference proteome</keyword>
<protein>
    <submittedName>
        <fullName evidence="1">Uncharacterized protein</fullName>
    </submittedName>
</protein>
<proteinExistence type="predicted"/>
<evidence type="ECO:0000313" key="2">
    <source>
        <dbReference type="Proteomes" id="UP000076727"/>
    </source>
</evidence>
<dbReference type="AlphaFoldDB" id="A0A165M5X0"/>
<dbReference type="Proteomes" id="UP000076727">
    <property type="component" value="Unassembled WGS sequence"/>
</dbReference>
<gene>
    <name evidence="1" type="ORF">DAEQUDRAFT_731667</name>
</gene>